<dbReference type="GO" id="GO:0005886">
    <property type="term" value="C:plasma membrane"/>
    <property type="evidence" value="ECO:0007669"/>
    <property type="project" value="TreeGrafter"/>
</dbReference>
<comment type="caution">
    <text evidence="4">The sequence shown here is derived from an EMBL/GenBank/DDBJ whole genome shotgun (WGS) entry which is preliminary data.</text>
</comment>
<dbReference type="RefSeq" id="WP_207334219.1">
    <property type="nucleotide sequence ID" value="NZ_JAFMYU010000003.1"/>
</dbReference>
<gene>
    <name evidence="4" type="ORF">J2I48_04555</name>
</gene>
<dbReference type="GO" id="GO:0042910">
    <property type="term" value="F:xenobiotic transmembrane transporter activity"/>
    <property type="evidence" value="ECO:0007669"/>
    <property type="project" value="TreeGrafter"/>
</dbReference>
<feature type="domain" description="SSD" evidence="3">
    <location>
        <begin position="368"/>
        <end position="502"/>
    </location>
</feature>
<comment type="similarity">
    <text evidence="1">Belongs to the outer membrane factor (OMF) (TC 1.B.17) family.</text>
</comment>
<dbReference type="PRINTS" id="PR00702">
    <property type="entry name" value="ACRIFLAVINRP"/>
</dbReference>
<feature type="transmembrane region" description="Helical" evidence="2">
    <location>
        <begin position="395"/>
        <end position="416"/>
    </location>
</feature>
<feature type="transmembrane region" description="Helical" evidence="2">
    <location>
        <begin position="1059"/>
        <end position="1078"/>
    </location>
</feature>
<dbReference type="SUPFAM" id="SSF56954">
    <property type="entry name" value="Outer membrane efflux proteins (OEP)"/>
    <property type="match status" value="1"/>
</dbReference>
<dbReference type="EMBL" id="JAFMYU010000003">
    <property type="protein sequence ID" value="MBO0930251.1"/>
    <property type="molecule type" value="Genomic_DNA"/>
</dbReference>
<dbReference type="Gene3D" id="1.20.1640.10">
    <property type="entry name" value="Multidrug efflux transporter AcrB transmembrane domain"/>
    <property type="match status" value="2"/>
</dbReference>
<feature type="transmembrane region" description="Helical" evidence="2">
    <location>
        <begin position="342"/>
        <end position="362"/>
    </location>
</feature>
<dbReference type="GO" id="GO:0015562">
    <property type="term" value="F:efflux transmembrane transporter activity"/>
    <property type="evidence" value="ECO:0007669"/>
    <property type="project" value="InterPro"/>
</dbReference>
<keyword evidence="2" id="KW-0472">Membrane</keyword>
<dbReference type="PANTHER" id="PTHR32063">
    <property type="match status" value="1"/>
</dbReference>
<keyword evidence="2" id="KW-1133">Transmembrane helix</keyword>
<feature type="transmembrane region" description="Helical" evidence="2">
    <location>
        <begin position="978"/>
        <end position="1000"/>
    </location>
</feature>
<dbReference type="InterPro" id="IPR001036">
    <property type="entry name" value="Acrflvin-R"/>
</dbReference>
<keyword evidence="5" id="KW-1185">Reference proteome</keyword>
<reference evidence="4 5" key="1">
    <citation type="submission" date="2021-03" db="EMBL/GenBank/DDBJ databases">
        <title>Fibrella sp. HMF5036 genome sequencing and assembly.</title>
        <authorList>
            <person name="Kang H."/>
            <person name="Kim H."/>
            <person name="Bae S."/>
            <person name="Joh K."/>
        </authorList>
    </citation>
    <scope>NUCLEOTIDE SEQUENCE [LARGE SCALE GENOMIC DNA]</scope>
    <source>
        <strain evidence="4 5">HMF5036</strain>
    </source>
</reference>
<dbReference type="SUPFAM" id="SSF82693">
    <property type="entry name" value="Multidrug efflux transporter AcrB pore domain, PN1, PN2, PC1 and PC2 subdomains"/>
    <property type="match status" value="3"/>
</dbReference>
<feature type="transmembrane region" description="Helical" evidence="2">
    <location>
        <begin position="445"/>
        <end position="465"/>
    </location>
</feature>
<proteinExistence type="inferred from homology"/>
<dbReference type="PANTHER" id="PTHR32063:SF0">
    <property type="entry name" value="SWARMING MOTILITY PROTEIN SWRC"/>
    <property type="match status" value="1"/>
</dbReference>
<dbReference type="InterPro" id="IPR003423">
    <property type="entry name" value="OMP_efflux"/>
</dbReference>
<dbReference type="Gene3D" id="3.30.70.1320">
    <property type="entry name" value="Multidrug efflux transporter AcrB pore domain like"/>
    <property type="match status" value="1"/>
</dbReference>
<dbReference type="Gene3D" id="3.30.2090.10">
    <property type="entry name" value="Multidrug efflux transporter AcrB TolC docking domain, DN and DC subdomains"/>
    <property type="match status" value="2"/>
</dbReference>
<protein>
    <submittedName>
        <fullName evidence="4">Efflux RND transporter permease subunit</fullName>
    </submittedName>
</protein>
<sequence length="1526" mass="166217">MKLTLLSITRPILVIVLFVVLGILGLYSYTQMRYELLPNMSIPFIIVTTPYPGASPAEVETGLTKPIEDAVSSADRIKRVTSLSLENISVVMVEFKHDVDVDKAQQDVQRKVNTVTGTLPTGAKTPILDRFSLTERPVVQLAANSKLSDLELGTLLKTQIKPRLSQVAGVGQVQFVGLPEAEVSIALDAARLRALNLSTLQVVGAIRAANLNVPSGNVRDADAAYSVRVVGKTDALDHLREIVVYRSPAGQKVFLGDVATISLTPKELENRSRYMVASDTAQPEGHAAVGILVKKQAGANNVDVSAAVRKLLTQLEKDYASAGLHFTVAQDGSEFTLAAATAVNHDLMLAIGLVALVMFVFLHSLRSSLIVMVAIPASLLSTFIFMNLLGFSLNLLTLLALSLVIGILVDDSIVVLESIYQRMEKDGVSSDDDRKAAALNGRGDIGFAAIAITLVDVVVFVPLSFSPGLVGDLVREFSLVVVISTLFSLLVSFTLTPMIASRFGKVEHLTRDTLMGRFGLGFERQFARLSAAYMRLLRRTLHYRKTTVLITFGLFLTALMLPGAGFIGGEFMAPADKGEINVVLQFPEGYKLEQTDAMAKQFEQKLYRLPDVRRVFTNVGANPEGWSSLPTSKNAVEFAVAFSPRNERDKDLNTLTREVKELAVQVPGARVRAYPLGLLGSDGAAPILLMVSGTNRDVLRRETTRLTEAIRQIPGTADVRFSGNVRKPELAITVDQEKLARYGLTTEAVGMAIRTALAGFDDLTMQQDNQTVTMRVRFAEAFRNRTEQIGQLTLTNAYGQPVELRQVATVRETVDPAILERKDRDNSMTITSQAVGRPSGDIGGDIQKAVADLKLDPSVQITYGGDLEMQDDSFGKLGLMFLAAIVFMYLVMVALYNSWAYPFVVLFSIPVALFGALFALALSMNSLNVFTILGLIMMLGLVAKNAILLVERTNENRERGLTVVDALLDAGHVRLRPILMTTLAMVIGMLPIALATGPGAEQKTGLAWALIGGLSSSMFLTLIFVPVVYYYVARGVGRRAGSKEQGTEGMKHGARSKGVAKLAEAVAVALLIVTIAPLHGQSPTPNSSPHALSPTPPALSPLPLSLRHAANLVRQQNGEVRVARLGAQKADALIDETRRLGLPTVNGTVQYQRNISAPVFFFPAFSITPDGGFSLDNTRMTPVTAALQNQYNAGLTVGMPLVQPSLRVARRQATVGQQVALEQERAVTNRQLADVKKLYLNTLLAKEQRVLIAQSIGRAEQALREVRNLYRAQLVTDADTLRAFVEVENLRPTLSKLDRSVRLLKGQLLVLTGLPAATDLMLTDSLTYPDATVVAEETSIEETYNQRPELRQLALGVVASELQGQLEQARRRPTLNAFGQVGTLSQTGSFRFSDSRWPVVSFVGLQLNVPIVNAATAPKIQQARLAQQQAQEQLRYTRTAMANEVRSCLYALDEARDRIRAQAGVVRAAERSYARTESRYRQGLTKLGDLTDAELALRQAQTNRLQAIYDYQVAQVELERAKGEVE</sequence>
<name>A0A939JYV1_9BACT</name>
<evidence type="ECO:0000256" key="2">
    <source>
        <dbReference type="SAM" id="Phobius"/>
    </source>
</evidence>
<feature type="transmembrane region" description="Helical" evidence="2">
    <location>
        <begin position="929"/>
        <end position="950"/>
    </location>
</feature>
<feature type="transmembrane region" description="Helical" evidence="2">
    <location>
        <begin position="477"/>
        <end position="495"/>
    </location>
</feature>
<keyword evidence="2" id="KW-0812">Transmembrane</keyword>
<dbReference type="Gene3D" id="3.30.70.1440">
    <property type="entry name" value="Multidrug efflux transporter AcrB pore domain"/>
    <property type="match status" value="1"/>
</dbReference>
<dbReference type="PROSITE" id="PS50156">
    <property type="entry name" value="SSD"/>
    <property type="match status" value="1"/>
</dbReference>
<accession>A0A939JYV1</accession>
<dbReference type="SUPFAM" id="SSF82866">
    <property type="entry name" value="Multidrug efflux transporter AcrB transmembrane domain"/>
    <property type="match status" value="2"/>
</dbReference>
<evidence type="ECO:0000259" key="3">
    <source>
        <dbReference type="PROSITE" id="PS50156"/>
    </source>
</evidence>
<dbReference type="Proteomes" id="UP000664795">
    <property type="component" value="Unassembled WGS sequence"/>
</dbReference>
<feature type="transmembrane region" description="Helical" evidence="2">
    <location>
        <begin position="369"/>
        <end position="389"/>
    </location>
</feature>
<dbReference type="Gene3D" id="3.30.70.1430">
    <property type="entry name" value="Multidrug efflux transporter AcrB pore domain"/>
    <property type="match status" value="2"/>
</dbReference>
<feature type="transmembrane region" description="Helical" evidence="2">
    <location>
        <begin position="548"/>
        <end position="567"/>
    </location>
</feature>
<dbReference type="InterPro" id="IPR000731">
    <property type="entry name" value="SSD"/>
</dbReference>
<dbReference type="Pfam" id="PF00873">
    <property type="entry name" value="ACR_tran"/>
    <property type="match status" value="1"/>
</dbReference>
<feature type="transmembrane region" description="Helical" evidence="2">
    <location>
        <begin position="12"/>
        <end position="30"/>
    </location>
</feature>
<dbReference type="Gene3D" id="1.20.1600.10">
    <property type="entry name" value="Outer membrane efflux proteins (OEP)"/>
    <property type="match status" value="1"/>
</dbReference>
<dbReference type="Pfam" id="PF02321">
    <property type="entry name" value="OEP"/>
    <property type="match status" value="2"/>
</dbReference>
<organism evidence="4 5">
    <name type="scientific">Fibrella aquatilis</name>
    <dbReference type="NCBI Taxonomy" id="2817059"/>
    <lineage>
        <taxon>Bacteria</taxon>
        <taxon>Pseudomonadati</taxon>
        <taxon>Bacteroidota</taxon>
        <taxon>Cytophagia</taxon>
        <taxon>Cytophagales</taxon>
        <taxon>Spirosomataceae</taxon>
        <taxon>Fibrella</taxon>
    </lineage>
</organism>
<evidence type="ECO:0000313" key="4">
    <source>
        <dbReference type="EMBL" id="MBO0930251.1"/>
    </source>
</evidence>
<evidence type="ECO:0000256" key="1">
    <source>
        <dbReference type="ARBA" id="ARBA00007613"/>
    </source>
</evidence>
<feature type="transmembrane region" description="Helical" evidence="2">
    <location>
        <begin position="1006"/>
        <end position="1032"/>
    </location>
</feature>
<dbReference type="SUPFAM" id="SSF82714">
    <property type="entry name" value="Multidrug efflux transporter AcrB TolC docking domain, DN and DC subdomains"/>
    <property type="match status" value="2"/>
</dbReference>
<evidence type="ECO:0000313" key="5">
    <source>
        <dbReference type="Proteomes" id="UP000664795"/>
    </source>
</evidence>
<feature type="transmembrane region" description="Helical" evidence="2">
    <location>
        <begin position="877"/>
        <end position="896"/>
    </location>
</feature>
<feature type="transmembrane region" description="Helical" evidence="2">
    <location>
        <begin position="903"/>
        <end position="923"/>
    </location>
</feature>
<dbReference type="InterPro" id="IPR027463">
    <property type="entry name" value="AcrB_DN_DC_subdom"/>
</dbReference>